<dbReference type="Proteomes" id="UP000619295">
    <property type="component" value="Unassembled WGS sequence"/>
</dbReference>
<gene>
    <name evidence="1" type="ORF">IED13_06885</name>
</gene>
<organism evidence="1 2">
    <name type="scientific">Bosea spartocytisi</name>
    <dbReference type="NCBI Taxonomy" id="2773451"/>
    <lineage>
        <taxon>Bacteria</taxon>
        <taxon>Pseudomonadati</taxon>
        <taxon>Pseudomonadota</taxon>
        <taxon>Alphaproteobacteria</taxon>
        <taxon>Hyphomicrobiales</taxon>
        <taxon>Boseaceae</taxon>
        <taxon>Bosea</taxon>
    </lineage>
</organism>
<keyword evidence="2" id="KW-1185">Reference proteome</keyword>
<evidence type="ECO:0000313" key="2">
    <source>
        <dbReference type="Proteomes" id="UP000619295"/>
    </source>
</evidence>
<name>A0A927E7X9_9HYPH</name>
<evidence type="ECO:0000313" key="1">
    <source>
        <dbReference type="EMBL" id="MBD3845415.1"/>
    </source>
</evidence>
<dbReference type="EMBL" id="JACXWY010000003">
    <property type="protein sequence ID" value="MBD3845415.1"/>
    <property type="molecule type" value="Genomic_DNA"/>
</dbReference>
<sequence length="127" mass="13010">MPARARLFQRLRRSVLGAWFAAAYALTVLALALAPTPSVAFGLPGGVLLCSGVPAPDGRSEIPATPLGDLAHCKGCPHNPVLGVPPVLAALLVARPGVRQALSRQWDEGQLSVAATGLPPSRAPPAI</sequence>
<dbReference type="AlphaFoldDB" id="A0A927E7X9"/>
<proteinExistence type="predicted"/>
<evidence type="ECO:0008006" key="3">
    <source>
        <dbReference type="Google" id="ProtNLM"/>
    </source>
</evidence>
<reference evidence="1" key="1">
    <citation type="submission" date="2020-09" db="EMBL/GenBank/DDBJ databases">
        <title>Bosea spartocytisi sp. nov. a root nodule endophyte of Spartocytisus supranubius in the high mountain ecosystem fo the Teide National Park (Canary Islands, Spain).</title>
        <authorList>
            <person name="Pulido-Suarez L."/>
            <person name="Peix A."/>
            <person name="Igual J.M."/>
            <person name="Socas-Perez N."/>
            <person name="Velazquez E."/>
            <person name="Flores-Felix J.D."/>
            <person name="Leon-Barrios M."/>
        </authorList>
    </citation>
    <scope>NUCLEOTIDE SEQUENCE</scope>
    <source>
        <strain evidence="1">SSUT16</strain>
    </source>
</reference>
<dbReference type="RefSeq" id="WP_191123760.1">
    <property type="nucleotide sequence ID" value="NZ_JACXWY010000003.1"/>
</dbReference>
<comment type="caution">
    <text evidence="1">The sequence shown here is derived from an EMBL/GenBank/DDBJ whole genome shotgun (WGS) entry which is preliminary data.</text>
</comment>
<protein>
    <recommendedName>
        <fullName evidence="3">DUF2946 domain-containing protein</fullName>
    </recommendedName>
</protein>
<accession>A0A927E7X9</accession>